<reference evidence="1 2" key="1">
    <citation type="submission" date="2019-05" db="EMBL/GenBank/DDBJ databases">
        <title>Mikania micrantha, genome provides insights into the molecular mechanism of rapid growth.</title>
        <authorList>
            <person name="Liu B."/>
        </authorList>
    </citation>
    <scope>NUCLEOTIDE SEQUENCE [LARGE SCALE GENOMIC DNA]</scope>
    <source>
        <strain evidence="1">NLD-2019</strain>
        <tissue evidence="1">Leaf</tissue>
    </source>
</reference>
<proteinExistence type="predicted"/>
<dbReference type="PANTHER" id="PTHR34796:SF1">
    <property type="entry name" value="EXPRESSED PROTEIN"/>
    <property type="match status" value="1"/>
</dbReference>
<accession>A0A5N6M3M7</accession>
<dbReference type="OrthoDB" id="2020115at2759"/>
<dbReference type="PANTHER" id="PTHR34796">
    <property type="entry name" value="EXPRESSED PROTEIN"/>
    <property type="match status" value="1"/>
</dbReference>
<sequence>MGNHGMTISDWLEGDDLETNDLIGSRETTGDEGCLTTGAGTTLSLTVDAFEEISESIKKDASFELDLKPFCENQLSSSSSSDYKPLASYRFPPGRRSIEEDDDDFVDDSGIKFTEAVMLFNTRDYHGCHDHLEAIWNDSEDPIRSLVHGILQCAVGFHHLFNQNHKGAMMEIGEGLCKLRKYNFDSGPFHQFERDMSAVLDFIYQTQLEFAACNDDMCVAMDQSETSYKLLGGYGAGQHLYWLEMDGSASLYIVFCPDRSITSDHQPRVRLPILHASQEHLMELEHM</sequence>
<evidence type="ECO:0008006" key="3">
    <source>
        <dbReference type="Google" id="ProtNLM"/>
    </source>
</evidence>
<dbReference type="InterPro" id="IPR005500">
    <property type="entry name" value="DUF309"/>
</dbReference>
<dbReference type="SUPFAM" id="SSF140663">
    <property type="entry name" value="TTHA0068-like"/>
    <property type="match status" value="1"/>
</dbReference>
<organism evidence="1 2">
    <name type="scientific">Mikania micrantha</name>
    <name type="common">bitter vine</name>
    <dbReference type="NCBI Taxonomy" id="192012"/>
    <lineage>
        <taxon>Eukaryota</taxon>
        <taxon>Viridiplantae</taxon>
        <taxon>Streptophyta</taxon>
        <taxon>Embryophyta</taxon>
        <taxon>Tracheophyta</taxon>
        <taxon>Spermatophyta</taxon>
        <taxon>Magnoliopsida</taxon>
        <taxon>eudicotyledons</taxon>
        <taxon>Gunneridae</taxon>
        <taxon>Pentapetalae</taxon>
        <taxon>asterids</taxon>
        <taxon>campanulids</taxon>
        <taxon>Asterales</taxon>
        <taxon>Asteraceae</taxon>
        <taxon>Asteroideae</taxon>
        <taxon>Heliantheae alliance</taxon>
        <taxon>Eupatorieae</taxon>
        <taxon>Mikania</taxon>
    </lineage>
</organism>
<dbReference type="Proteomes" id="UP000326396">
    <property type="component" value="Linkage Group LG7"/>
</dbReference>
<protein>
    <recommendedName>
        <fullName evidence="3">DUF309 domain-containing protein</fullName>
    </recommendedName>
</protein>
<comment type="caution">
    <text evidence="1">The sequence shown here is derived from an EMBL/GenBank/DDBJ whole genome shotgun (WGS) entry which is preliminary data.</text>
</comment>
<evidence type="ECO:0000313" key="1">
    <source>
        <dbReference type="EMBL" id="KAD3068388.1"/>
    </source>
</evidence>
<name>A0A5N6M3M7_9ASTR</name>
<dbReference type="AlphaFoldDB" id="A0A5N6M3M7"/>
<evidence type="ECO:0000313" key="2">
    <source>
        <dbReference type="Proteomes" id="UP000326396"/>
    </source>
</evidence>
<dbReference type="InterPro" id="IPR023203">
    <property type="entry name" value="TTHA0068_sf"/>
</dbReference>
<gene>
    <name evidence="1" type="ORF">E3N88_36268</name>
</gene>
<dbReference type="EMBL" id="SZYD01000017">
    <property type="protein sequence ID" value="KAD3068388.1"/>
    <property type="molecule type" value="Genomic_DNA"/>
</dbReference>
<dbReference type="Gene3D" id="1.10.3450.10">
    <property type="entry name" value="TTHA0068-like"/>
    <property type="match status" value="1"/>
</dbReference>
<dbReference type="Pfam" id="PF03745">
    <property type="entry name" value="DUF309"/>
    <property type="match status" value="1"/>
</dbReference>
<keyword evidence="2" id="KW-1185">Reference proteome</keyword>